<evidence type="ECO:0000313" key="3">
    <source>
        <dbReference type="Proteomes" id="UP000322139"/>
    </source>
</evidence>
<dbReference type="AlphaFoldDB" id="A0A5D4RNE7"/>
<dbReference type="Proteomes" id="UP000322139">
    <property type="component" value="Unassembled WGS sequence"/>
</dbReference>
<reference evidence="2 3" key="1">
    <citation type="submission" date="2019-08" db="EMBL/GenBank/DDBJ databases">
        <title>Bacillus genomes from the desert of Cuatro Cienegas, Coahuila.</title>
        <authorList>
            <person name="Olmedo-Alvarez G."/>
        </authorList>
    </citation>
    <scope>NUCLEOTIDE SEQUENCE [LARGE SCALE GENOMIC DNA]</scope>
    <source>
        <strain evidence="2 3">CH446_14T</strain>
    </source>
</reference>
<dbReference type="RefSeq" id="WP_148972874.1">
    <property type="nucleotide sequence ID" value="NZ_VTER01000001.1"/>
</dbReference>
<gene>
    <name evidence="2" type="ORF">FZD51_00025</name>
</gene>
<feature type="transmembrane region" description="Helical" evidence="1">
    <location>
        <begin position="12"/>
        <end position="40"/>
    </location>
</feature>
<name>A0A5D4RNE7_9BACI</name>
<keyword evidence="1" id="KW-1133">Transmembrane helix</keyword>
<evidence type="ECO:0000256" key="1">
    <source>
        <dbReference type="SAM" id="Phobius"/>
    </source>
</evidence>
<organism evidence="2 3">
    <name type="scientific">Bacillus infantis</name>
    <dbReference type="NCBI Taxonomy" id="324767"/>
    <lineage>
        <taxon>Bacteria</taxon>
        <taxon>Bacillati</taxon>
        <taxon>Bacillota</taxon>
        <taxon>Bacilli</taxon>
        <taxon>Bacillales</taxon>
        <taxon>Bacillaceae</taxon>
        <taxon>Bacillus</taxon>
    </lineage>
</organism>
<keyword evidence="1" id="KW-0812">Transmembrane</keyword>
<accession>A0A5D4RNE7</accession>
<keyword evidence="1" id="KW-0472">Membrane</keyword>
<sequence length="97" mass="10764">MSLQPVMLAAWYGWQLGAAAYSCFSIKSVVISIICGIILINPTDNLIKLPIILPFQQNQASFDGSDGYPAPLSFQEQWPISVFLSKCWLFQSFAGLF</sequence>
<evidence type="ECO:0000313" key="2">
    <source>
        <dbReference type="EMBL" id="TYS51881.1"/>
    </source>
</evidence>
<dbReference type="EMBL" id="VTER01000001">
    <property type="protein sequence ID" value="TYS51881.1"/>
    <property type="molecule type" value="Genomic_DNA"/>
</dbReference>
<comment type="caution">
    <text evidence="2">The sequence shown here is derived from an EMBL/GenBank/DDBJ whole genome shotgun (WGS) entry which is preliminary data.</text>
</comment>
<proteinExistence type="predicted"/>
<protein>
    <submittedName>
        <fullName evidence="2">Uncharacterized protein</fullName>
    </submittedName>
</protein>